<evidence type="ECO:0000313" key="4">
    <source>
        <dbReference type="Proteomes" id="UP000011704"/>
    </source>
</evidence>
<protein>
    <recommendedName>
        <fullName evidence="2">SPOR domain-containing protein</fullName>
    </recommendedName>
</protein>
<evidence type="ECO:0000259" key="2">
    <source>
        <dbReference type="PROSITE" id="PS51724"/>
    </source>
</evidence>
<accession>M1Z1F1</accession>
<dbReference type="InterPro" id="IPR007730">
    <property type="entry name" value="SPOR-like_dom"/>
</dbReference>
<dbReference type="RefSeq" id="WP_005010989.1">
    <property type="nucleotide sequence ID" value="NZ_HG422173.1"/>
</dbReference>
<keyword evidence="1" id="KW-1133">Transmembrane helix</keyword>
<dbReference type="PROSITE" id="PS51724">
    <property type="entry name" value="SPOR"/>
    <property type="match status" value="1"/>
</dbReference>
<comment type="caution">
    <text evidence="3">The sequence shown here is derived from an EMBL/GenBank/DDBJ whole genome shotgun (WGS) entry which is preliminary data.</text>
</comment>
<name>M1Z1F1_NITG3</name>
<dbReference type="EMBL" id="CAQJ01000093">
    <property type="protein sequence ID" value="CCQ91812.1"/>
    <property type="molecule type" value="Genomic_DNA"/>
</dbReference>
<sequence length="519" mass="58867">MLYQSFKYYFVRLGISFFLMMTAGFAALFFIHEIALSGLTFDDRPIKWGVVVISLFFGFLVFGMFGEHRFMKALDGLKWIDLQMPVKEVLPKFKALLRFTESSYFLPGHGRRLKEKVIRQYAQYLLSIGAEDRQALNIYLKAFLQDPSETAYRDMIVSVLTQKGNLEHAEIDLLLLILTKEKYADREILNFLVSIFLNQQTFSNKSEPVFLQALEKNAPQSDEIIAFLVPILAQKERKDPYSVQFYLNALDRAHPDQRTVLEDLIASSFCEERFRVVDPVLHQRCEAVFQRLAPDRQAQLMTAASDRTVAEKWKQVKLLRGEDARQVQRMNRETGVERSFGSALWEKLGGVVRAGREALRATVFKLFDGLNWVGGLPLKYKLNALFVLMGGVALAVWMGQGGGLPGDGTKEEETTKPIAVSPPNMAQKGVSKMHTIQVAAVNRKANADEIVDALKRKQVQGVYVLKTKRKSNGYWYKVRIGKFGSVDEAQKYAQNLVEQNIISNYFLVSLGTGNKASRG</sequence>
<dbReference type="SUPFAM" id="SSF110997">
    <property type="entry name" value="Sporulation related repeat"/>
    <property type="match status" value="1"/>
</dbReference>
<feature type="transmembrane region" description="Helical" evidence="1">
    <location>
        <begin position="9"/>
        <end position="31"/>
    </location>
</feature>
<dbReference type="HOGENOM" id="CLU_524603_0_0_0"/>
<dbReference type="AlphaFoldDB" id="M1Z1F1"/>
<organism evidence="3 4">
    <name type="scientific">Nitrospina gracilis (strain 3/211)</name>
    <dbReference type="NCBI Taxonomy" id="1266370"/>
    <lineage>
        <taxon>Bacteria</taxon>
        <taxon>Pseudomonadati</taxon>
        <taxon>Nitrospinota/Tectimicrobiota group</taxon>
        <taxon>Nitrospinota</taxon>
        <taxon>Nitrospinia</taxon>
        <taxon>Nitrospinales</taxon>
        <taxon>Nitrospinaceae</taxon>
        <taxon>Nitrospina</taxon>
    </lineage>
</organism>
<dbReference type="STRING" id="1266370.NITGR_840004"/>
<gene>
    <name evidence="3" type="ORF">NITGR_840004</name>
</gene>
<feature type="domain" description="SPOR" evidence="2">
    <location>
        <begin position="428"/>
        <end position="509"/>
    </location>
</feature>
<keyword evidence="1" id="KW-0472">Membrane</keyword>
<dbReference type="InterPro" id="IPR036680">
    <property type="entry name" value="SPOR-like_sf"/>
</dbReference>
<feature type="transmembrane region" description="Helical" evidence="1">
    <location>
        <begin position="46"/>
        <end position="65"/>
    </location>
</feature>
<dbReference type="OrthoDB" id="7063246at2"/>
<dbReference type="Pfam" id="PF05036">
    <property type="entry name" value="SPOR"/>
    <property type="match status" value="1"/>
</dbReference>
<reference evidence="3 4" key="1">
    <citation type="journal article" date="2013" name="Front. Microbiol.">
        <title>The genome of Nitrospina gracilis illuminates the metabolism and evolution of the major marine nitrite oxidizer.</title>
        <authorList>
            <person name="Luecker S."/>
            <person name="Nowka B."/>
            <person name="Rattei T."/>
            <person name="Spieck E."/>
            <person name="and Daims H."/>
        </authorList>
    </citation>
    <scope>NUCLEOTIDE SEQUENCE [LARGE SCALE GENOMIC DNA]</scope>
    <source>
        <strain evidence="3 4">3/211</strain>
    </source>
</reference>
<keyword evidence="1" id="KW-0812">Transmembrane</keyword>
<dbReference type="Proteomes" id="UP000011704">
    <property type="component" value="Unassembled WGS sequence"/>
</dbReference>
<evidence type="ECO:0000256" key="1">
    <source>
        <dbReference type="SAM" id="Phobius"/>
    </source>
</evidence>
<proteinExistence type="predicted"/>
<dbReference type="InParanoid" id="M1Z1F1"/>
<dbReference type="Gene3D" id="3.30.70.1070">
    <property type="entry name" value="Sporulation related repeat"/>
    <property type="match status" value="1"/>
</dbReference>
<keyword evidence="4" id="KW-1185">Reference proteome</keyword>
<evidence type="ECO:0000313" key="3">
    <source>
        <dbReference type="EMBL" id="CCQ91812.1"/>
    </source>
</evidence>
<dbReference type="GO" id="GO:0042834">
    <property type="term" value="F:peptidoglycan binding"/>
    <property type="evidence" value="ECO:0007669"/>
    <property type="project" value="InterPro"/>
</dbReference>